<dbReference type="InterPro" id="IPR038765">
    <property type="entry name" value="Papain-like_cys_pep_sf"/>
</dbReference>
<organism evidence="4 5">
    <name type="scientific">Glossina palpalis gambiensis</name>
    <dbReference type="NCBI Taxonomy" id="67801"/>
    <lineage>
        <taxon>Eukaryota</taxon>
        <taxon>Metazoa</taxon>
        <taxon>Ecdysozoa</taxon>
        <taxon>Arthropoda</taxon>
        <taxon>Hexapoda</taxon>
        <taxon>Insecta</taxon>
        <taxon>Pterygota</taxon>
        <taxon>Neoptera</taxon>
        <taxon>Endopterygota</taxon>
        <taxon>Diptera</taxon>
        <taxon>Brachycera</taxon>
        <taxon>Muscomorpha</taxon>
        <taxon>Hippoboscoidea</taxon>
        <taxon>Glossinidae</taxon>
        <taxon>Glossina</taxon>
    </lineage>
</organism>
<reference evidence="5" key="1">
    <citation type="submission" date="2015-01" db="EMBL/GenBank/DDBJ databases">
        <authorList>
            <person name="Aksoy S."/>
            <person name="Warren W."/>
            <person name="Wilson R.K."/>
        </authorList>
    </citation>
    <scope>NUCLEOTIDE SEQUENCE [LARGE SCALE GENOMIC DNA]</scope>
    <source>
        <strain evidence="5">IAEA</strain>
    </source>
</reference>
<dbReference type="Proteomes" id="UP000092460">
    <property type="component" value="Unassembled WGS sequence"/>
</dbReference>
<evidence type="ECO:0000256" key="3">
    <source>
        <dbReference type="ARBA" id="ARBA00022807"/>
    </source>
</evidence>
<keyword evidence="1" id="KW-0645">Protease</keyword>
<proteinExistence type="predicted"/>
<evidence type="ECO:0000313" key="4">
    <source>
        <dbReference type="EnsemblMetazoa" id="GPPI016222-PA"/>
    </source>
</evidence>
<dbReference type="STRING" id="67801.A0A1B0B1X9"/>
<dbReference type="GO" id="GO:0009636">
    <property type="term" value="P:response to toxic substance"/>
    <property type="evidence" value="ECO:0007669"/>
    <property type="project" value="TreeGrafter"/>
</dbReference>
<dbReference type="GO" id="GO:0070005">
    <property type="term" value="F:cysteine-type aminopeptidase activity"/>
    <property type="evidence" value="ECO:0007669"/>
    <property type="project" value="InterPro"/>
</dbReference>
<dbReference type="EnsemblMetazoa" id="GPPI016222-RA">
    <property type="protein sequence ID" value="GPPI016222-PA"/>
    <property type="gene ID" value="GPPI016222"/>
</dbReference>
<dbReference type="GO" id="GO:0043418">
    <property type="term" value="P:homocysteine catabolic process"/>
    <property type="evidence" value="ECO:0007669"/>
    <property type="project" value="TreeGrafter"/>
</dbReference>
<dbReference type="AlphaFoldDB" id="A0A1B0B1X9"/>
<name>A0A1B0B1X9_9MUSC</name>
<accession>A0A1B0B1X9</accession>
<dbReference type="EMBL" id="JXJN01007370">
    <property type="status" value="NOT_ANNOTATED_CDS"/>
    <property type="molecule type" value="Genomic_DNA"/>
</dbReference>
<keyword evidence="2" id="KW-0378">Hydrolase</keyword>
<dbReference type="VEuPathDB" id="VectorBase:GPPI016222"/>
<reference evidence="4" key="2">
    <citation type="submission" date="2020-05" db="UniProtKB">
        <authorList>
            <consortium name="EnsemblMetazoa"/>
        </authorList>
    </citation>
    <scope>IDENTIFICATION</scope>
    <source>
        <strain evidence="4">IAEA</strain>
    </source>
</reference>
<sequence>MKASSHLINIQYTINEIVDEFLEEPMTSEAFVQTKPIFNVEDKVRFVTDPRVSNPYSQTYMVDCVGKVIGGLPALYNNQPVELLLNMGPTSLKAGEAVWFGCEVNKRFASNQGIAIFTVDIPRTLCKDDRLIYDESSMTHAMLFTVVSLDENTSPKKLRLENALG</sequence>
<dbReference type="SUPFAM" id="SSF54001">
    <property type="entry name" value="Cysteine proteinases"/>
    <property type="match status" value="1"/>
</dbReference>
<dbReference type="GO" id="GO:0005737">
    <property type="term" value="C:cytoplasm"/>
    <property type="evidence" value="ECO:0007669"/>
    <property type="project" value="TreeGrafter"/>
</dbReference>
<dbReference type="PANTHER" id="PTHR10363:SF2">
    <property type="entry name" value="BLEOMYCIN HYDROLASE"/>
    <property type="match status" value="1"/>
</dbReference>
<keyword evidence="3" id="KW-0788">Thiol protease</keyword>
<evidence type="ECO:0000256" key="1">
    <source>
        <dbReference type="ARBA" id="ARBA00022670"/>
    </source>
</evidence>
<dbReference type="PANTHER" id="PTHR10363">
    <property type="entry name" value="BLEOMYCIN HYDROLASE"/>
    <property type="match status" value="1"/>
</dbReference>
<dbReference type="Gene3D" id="3.90.70.10">
    <property type="entry name" value="Cysteine proteinases"/>
    <property type="match status" value="1"/>
</dbReference>
<dbReference type="InterPro" id="IPR004134">
    <property type="entry name" value="Peptidase_C1B"/>
</dbReference>
<evidence type="ECO:0000256" key="2">
    <source>
        <dbReference type="ARBA" id="ARBA00022801"/>
    </source>
</evidence>
<dbReference type="GO" id="GO:0006508">
    <property type="term" value="P:proteolysis"/>
    <property type="evidence" value="ECO:0007669"/>
    <property type="project" value="UniProtKB-KW"/>
</dbReference>
<evidence type="ECO:0000313" key="5">
    <source>
        <dbReference type="Proteomes" id="UP000092460"/>
    </source>
</evidence>
<protein>
    <submittedName>
        <fullName evidence="4">Uncharacterized protein</fullName>
    </submittedName>
</protein>
<dbReference type="Pfam" id="PF03051">
    <property type="entry name" value="Peptidase_C1_2"/>
    <property type="match status" value="1"/>
</dbReference>
<keyword evidence="5" id="KW-1185">Reference proteome</keyword>